<proteinExistence type="predicted"/>
<protein>
    <recommendedName>
        <fullName evidence="3">PIN domain-containing protein</fullName>
    </recommendedName>
</protein>
<organism evidence="1 2">
    <name type="scientific">Luteitalea pratensis</name>
    <dbReference type="NCBI Taxonomy" id="1855912"/>
    <lineage>
        <taxon>Bacteria</taxon>
        <taxon>Pseudomonadati</taxon>
        <taxon>Acidobacteriota</taxon>
        <taxon>Vicinamibacteria</taxon>
        <taxon>Vicinamibacterales</taxon>
        <taxon>Vicinamibacteraceae</taxon>
        <taxon>Luteitalea</taxon>
    </lineage>
</organism>
<accession>A0A143PJD4</accession>
<keyword evidence="2" id="KW-1185">Reference proteome</keyword>
<sequence length="34" mass="3713">MFVVDTNVLVCAAGAKADLSAVAVRRRKADRRRP</sequence>
<name>A0A143PJD4_LUTPR</name>
<dbReference type="Proteomes" id="UP000076079">
    <property type="component" value="Chromosome"/>
</dbReference>
<gene>
    <name evidence="1" type="ORF">LuPra_01906</name>
</gene>
<dbReference type="KEGG" id="abac:LuPra_01906"/>
<reference evidence="1 2" key="1">
    <citation type="journal article" date="2016" name="Genome Announc.">
        <title>First Complete Genome Sequence of a Subdivision 6 Acidobacterium Strain.</title>
        <authorList>
            <person name="Huang S."/>
            <person name="Vieira S."/>
            <person name="Bunk B."/>
            <person name="Riedel T."/>
            <person name="Sproer C."/>
            <person name="Overmann J."/>
        </authorList>
    </citation>
    <scope>NUCLEOTIDE SEQUENCE [LARGE SCALE GENOMIC DNA]</scope>
    <source>
        <strain evidence="2">DSM 100886 HEG_-6_39</strain>
    </source>
</reference>
<reference evidence="2" key="2">
    <citation type="submission" date="2016-04" db="EMBL/GenBank/DDBJ databases">
        <title>First Complete Genome Sequence of a Subdivision 6 Acidobacterium.</title>
        <authorList>
            <person name="Huang S."/>
            <person name="Vieira S."/>
            <person name="Bunk B."/>
            <person name="Riedel T."/>
            <person name="Sproeer C."/>
            <person name="Overmann J."/>
        </authorList>
    </citation>
    <scope>NUCLEOTIDE SEQUENCE [LARGE SCALE GENOMIC DNA]</scope>
    <source>
        <strain evidence="2">DSM 100886 HEG_-6_39</strain>
    </source>
</reference>
<dbReference type="AlphaFoldDB" id="A0A143PJD4"/>
<dbReference type="EMBL" id="CP015136">
    <property type="protein sequence ID" value="AMY08702.1"/>
    <property type="molecule type" value="Genomic_DNA"/>
</dbReference>
<evidence type="ECO:0000313" key="1">
    <source>
        <dbReference type="EMBL" id="AMY08702.1"/>
    </source>
</evidence>
<evidence type="ECO:0008006" key="3">
    <source>
        <dbReference type="Google" id="ProtNLM"/>
    </source>
</evidence>
<evidence type="ECO:0000313" key="2">
    <source>
        <dbReference type="Proteomes" id="UP000076079"/>
    </source>
</evidence>